<keyword evidence="7 10" id="KW-1133">Transmembrane helix</keyword>
<evidence type="ECO:0000256" key="7">
    <source>
        <dbReference type="ARBA" id="ARBA00022989"/>
    </source>
</evidence>
<evidence type="ECO:0000256" key="4">
    <source>
        <dbReference type="ARBA" id="ARBA00022679"/>
    </source>
</evidence>
<evidence type="ECO:0000256" key="3">
    <source>
        <dbReference type="ARBA" id="ARBA00022676"/>
    </source>
</evidence>
<accession>A0ABP1R3R7</accession>
<keyword evidence="8 10" id="KW-0333">Golgi apparatus</keyword>
<organism evidence="11 12">
    <name type="scientific">Orchesella dallaii</name>
    <dbReference type="NCBI Taxonomy" id="48710"/>
    <lineage>
        <taxon>Eukaryota</taxon>
        <taxon>Metazoa</taxon>
        <taxon>Ecdysozoa</taxon>
        <taxon>Arthropoda</taxon>
        <taxon>Hexapoda</taxon>
        <taxon>Collembola</taxon>
        <taxon>Entomobryomorpha</taxon>
        <taxon>Entomobryoidea</taxon>
        <taxon>Orchesellidae</taxon>
        <taxon>Orchesellinae</taxon>
        <taxon>Orchesella</taxon>
    </lineage>
</organism>
<keyword evidence="12" id="KW-1185">Reference proteome</keyword>
<name>A0ABP1R3R7_9HEXA</name>
<dbReference type="EMBL" id="CAXLJM020000057">
    <property type="protein sequence ID" value="CAL8118841.1"/>
    <property type="molecule type" value="Genomic_DNA"/>
</dbReference>
<gene>
    <name evidence="11" type="ORF">ODALV1_LOCUS18295</name>
</gene>
<comment type="subcellular location">
    <subcellularLocation>
        <location evidence="1 10">Golgi apparatus membrane</location>
        <topology evidence="1 10">Single-pass type II membrane protein</topology>
    </subcellularLocation>
</comment>
<dbReference type="Proteomes" id="UP001642540">
    <property type="component" value="Unassembled WGS sequence"/>
</dbReference>
<dbReference type="Gene3D" id="3.90.550.50">
    <property type="match status" value="1"/>
</dbReference>
<evidence type="ECO:0000256" key="2">
    <source>
        <dbReference type="ARBA" id="ARBA00008661"/>
    </source>
</evidence>
<feature type="transmembrane region" description="Helical" evidence="10">
    <location>
        <begin position="7"/>
        <end position="26"/>
    </location>
</feature>
<reference evidence="11 12" key="1">
    <citation type="submission" date="2024-08" db="EMBL/GenBank/DDBJ databases">
        <authorList>
            <person name="Cucini C."/>
            <person name="Frati F."/>
        </authorList>
    </citation>
    <scope>NUCLEOTIDE SEQUENCE [LARGE SCALE GENOMIC DNA]</scope>
</reference>
<evidence type="ECO:0000313" key="11">
    <source>
        <dbReference type="EMBL" id="CAL8118841.1"/>
    </source>
</evidence>
<protein>
    <recommendedName>
        <fullName evidence="10">Hexosyltransferase</fullName>
        <ecNumber evidence="10">2.4.1.-</ecNumber>
    </recommendedName>
</protein>
<proteinExistence type="inferred from homology"/>
<keyword evidence="4" id="KW-0808">Transferase</keyword>
<dbReference type="PANTHER" id="PTHR11214">
    <property type="entry name" value="BETA-1,3-N-ACETYLGLUCOSAMINYLTRANSFERASE"/>
    <property type="match status" value="1"/>
</dbReference>
<evidence type="ECO:0000313" key="12">
    <source>
        <dbReference type="Proteomes" id="UP001642540"/>
    </source>
</evidence>
<dbReference type="PANTHER" id="PTHR11214:SF3">
    <property type="entry name" value="BETA-1,3-GALACTOSYLTRANSFERASE 6"/>
    <property type="match status" value="1"/>
</dbReference>
<keyword evidence="9 10" id="KW-0472">Membrane</keyword>
<dbReference type="EC" id="2.4.1.-" evidence="10"/>
<evidence type="ECO:0000256" key="1">
    <source>
        <dbReference type="ARBA" id="ARBA00004323"/>
    </source>
</evidence>
<comment type="similarity">
    <text evidence="2 10">Belongs to the glycosyltransferase 31 family.</text>
</comment>
<dbReference type="Pfam" id="PF01762">
    <property type="entry name" value="Galactosyl_T"/>
    <property type="match status" value="1"/>
</dbReference>
<comment type="caution">
    <text evidence="11">The sequence shown here is derived from an EMBL/GenBank/DDBJ whole genome shotgun (WGS) entry which is preliminary data.</text>
</comment>
<keyword evidence="3 10" id="KW-0328">Glycosyltransferase</keyword>
<keyword evidence="5 10" id="KW-0812">Transmembrane</keyword>
<evidence type="ECO:0000256" key="10">
    <source>
        <dbReference type="RuleBase" id="RU363063"/>
    </source>
</evidence>
<evidence type="ECO:0000256" key="5">
    <source>
        <dbReference type="ARBA" id="ARBA00022692"/>
    </source>
</evidence>
<dbReference type="InterPro" id="IPR002659">
    <property type="entry name" value="Glyco_trans_31"/>
</dbReference>
<sequence>MRVHIKFITYILLGVILTAFVFIVLMPCVASEWRQIIVKVRKVLGLDVDRHVPYQSKLKKFSITEMMGSTDVFEVVKPNENTVILEPSVPFLQGQMNKRPFAIIMVTSMARYFNQRQSIRSTWYKWAHDLNIRIFFMIGHTENANTRIMQKLEEEHRTHDDLIVDNYEEGYYKLPGKVLRMLKWFNFTYSNENAPRYFIKTDQDVFINLPNLVNILRETPYYANLVTLSGQNNSQVLIPDSVNTPFDSTDVDSYFVGGQKFENAKFETDPDSKWYMESAERERLGWSSPFFPTYLNGPCYIISGNVLGAIYETSFDVPIYPFEDVYLIGLVAYDRLNLFISDVGQQMWLDKSYYCQVKNRTKLLRMVAFHPLDHPTTMVKVCRRMPACKRQLESSSSSVTKKLNLAIALIAAIVLNIT</sequence>
<evidence type="ECO:0000256" key="8">
    <source>
        <dbReference type="ARBA" id="ARBA00023034"/>
    </source>
</evidence>
<keyword evidence="6 10" id="KW-0735">Signal-anchor</keyword>
<evidence type="ECO:0000256" key="6">
    <source>
        <dbReference type="ARBA" id="ARBA00022968"/>
    </source>
</evidence>
<evidence type="ECO:0000256" key="9">
    <source>
        <dbReference type="ARBA" id="ARBA00023136"/>
    </source>
</evidence>